<dbReference type="CDD" id="cd00590">
    <property type="entry name" value="RRM_SF"/>
    <property type="match status" value="1"/>
</dbReference>
<dbReference type="SUPFAM" id="SSF54928">
    <property type="entry name" value="RNA-binding domain, RBD"/>
    <property type="match status" value="1"/>
</dbReference>
<dbReference type="InterPro" id="IPR035979">
    <property type="entry name" value="RBD_domain_sf"/>
</dbReference>
<feature type="region of interest" description="Disordered" evidence="1">
    <location>
        <begin position="1"/>
        <end position="36"/>
    </location>
</feature>
<name>A0A0S4MLQ9_ECHMU</name>
<dbReference type="InterPro" id="IPR000504">
    <property type="entry name" value="RRM_dom"/>
</dbReference>
<evidence type="ECO:0000313" key="3">
    <source>
        <dbReference type="EMBL" id="CUT99709.1"/>
    </source>
</evidence>
<evidence type="ECO:0000313" key="4">
    <source>
        <dbReference type="Proteomes" id="UP000017246"/>
    </source>
</evidence>
<sequence>MQVSDHFTKIGQKGPAAALQKKRNEPTSSNDVGTGHQVVVDGLPPLVRQNDIRSLFGQFGKITNVTVDESKLGAVGGGSDPSPPLRISMPLNHKCSGLTFPPFHLIQIYMRLHVNPKRGLNASFVVVECRRS</sequence>
<protein>
    <submittedName>
        <fullName evidence="3">RNA binding protein squid</fullName>
    </submittedName>
</protein>
<dbReference type="Proteomes" id="UP000017246">
    <property type="component" value="Unassembled WGS sequence"/>
</dbReference>
<dbReference type="OrthoDB" id="360390at2759"/>
<reference evidence="3" key="1">
    <citation type="journal article" date="2013" name="Nature">
        <title>The genomes of four tapeworm species reveal adaptations to parasitism.</title>
        <authorList>
            <person name="Tsai I.J."/>
            <person name="Zarowiecki M."/>
            <person name="Holroyd N."/>
            <person name="Garciarrubio A."/>
            <person name="Sanchez-Flores A."/>
            <person name="Brooks K.L."/>
            <person name="Tracey A."/>
            <person name="Bobes R.J."/>
            <person name="Fragoso G."/>
            <person name="Sciutto E."/>
            <person name="Aslett M."/>
            <person name="Beasley H."/>
            <person name="Bennett H.M."/>
            <person name="Cai J."/>
            <person name="Camicia F."/>
            <person name="Clark R."/>
            <person name="Cucher M."/>
            <person name="De Silva N."/>
            <person name="Day T.A."/>
            <person name="Deplazes P."/>
            <person name="Estrada K."/>
            <person name="Fernandez C."/>
            <person name="Holland P.W."/>
            <person name="Hou J."/>
            <person name="Hu S."/>
            <person name="Huckvale T."/>
            <person name="Hung S.S."/>
            <person name="Kamenetzky L."/>
            <person name="Keane J.A."/>
            <person name="Kiss F."/>
            <person name="Koziol U."/>
            <person name="Lambert O."/>
            <person name="Liu K."/>
            <person name="Luo X."/>
            <person name="Luo Y."/>
            <person name="Macchiaroli N."/>
            <person name="Nichol S."/>
            <person name="Paps J."/>
            <person name="Parkinson J."/>
            <person name="Pouchkina-Stantcheva N."/>
            <person name="Riddiford N."/>
            <person name="Rosenzvit M."/>
            <person name="Salinas G."/>
            <person name="Wasmuth J.D."/>
            <person name="Zamanian M."/>
            <person name="Zheng Y."/>
            <person name="Cai X."/>
            <person name="Soberon X."/>
            <person name="Olson P.D."/>
            <person name="Laclette J.P."/>
            <person name="Brehm K."/>
            <person name="Berriman M."/>
            <person name="Garciarrubio A."/>
            <person name="Bobes R.J."/>
            <person name="Fragoso G."/>
            <person name="Sanchez-Flores A."/>
            <person name="Estrada K."/>
            <person name="Cevallos M.A."/>
            <person name="Morett E."/>
            <person name="Gonzalez V."/>
            <person name="Portillo T."/>
            <person name="Ochoa-Leyva A."/>
            <person name="Jose M.V."/>
            <person name="Sciutto E."/>
            <person name="Landa A."/>
            <person name="Jimenez L."/>
            <person name="Valdes V."/>
            <person name="Carrero J.C."/>
            <person name="Larralde C."/>
            <person name="Morales-Montor J."/>
            <person name="Limon-Lason J."/>
            <person name="Soberon X."/>
            <person name="Laclette J.P."/>
        </authorList>
    </citation>
    <scope>NUCLEOTIDE SEQUENCE [LARGE SCALE GENOMIC DNA]</scope>
</reference>
<keyword evidence="4" id="KW-1185">Reference proteome</keyword>
<feature type="domain" description="RRM" evidence="2">
    <location>
        <begin position="38"/>
        <end position="67"/>
    </location>
</feature>
<reference evidence="3" key="2">
    <citation type="submission" date="2015-11" db="EMBL/GenBank/DDBJ databases">
        <authorList>
            <person name="Zhang Y."/>
            <person name="Guo Z."/>
        </authorList>
    </citation>
    <scope>NUCLEOTIDE SEQUENCE</scope>
</reference>
<dbReference type="Gene3D" id="3.30.70.330">
    <property type="match status" value="1"/>
</dbReference>
<dbReference type="GO" id="GO:0003723">
    <property type="term" value="F:RNA binding"/>
    <property type="evidence" value="ECO:0007669"/>
    <property type="project" value="InterPro"/>
</dbReference>
<dbReference type="AlphaFoldDB" id="A0A0S4MLQ9"/>
<evidence type="ECO:0000259" key="2">
    <source>
        <dbReference type="Pfam" id="PF00076"/>
    </source>
</evidence>
<dbReference type="InterPro" id="IPR012677">
    <property type="entry name" value="Nucleotide-bd_a/b_plait_sf"/>
</dbReference>
<evidence type="ECO:0000256" key="1">
    <source>
        <dbReference type="SAM" id="MobiDB-lite"/>
    </source>
</evidence>
<accession>A0A0S4MLQ9</accession>
<proteinExistence type="predicted"/>
<dbReference type="Pfam" id="PF00076">
    <property type="entry name" value="RRM_1"/>
    <property type="match status" value="1"/>
</dbReference>
<organism evidence="3 4">
    <name type="scientific">Echinococcus multilocularis</name>
    <name type="common">Fox tapeworm</name>
    <dbReference type="NCBI Taxonomy" id="6211"/>
    <lineage>
        <taxon>Eukaryota</taxon>
        <taxon>Metazoa</taxon>
        <taxon>Spiralia</taxon>
        <taxon>Lophotrochozoa</taxon>
        <taxon>Platyhelminthes</taxon>
        <taxon>Cestoda</taxon>
        <taxon>Eucestoda</taxon>
        <taxon>Cyclophyllidea</taxon>
        <taxon>Taeniidae</taxon>
        <taxon>Echinococcus</taxon>
    </lineage>
</organism>
<dbReference type="EMBL" id="LN902846">
    <property type="protein sequence ID" value="CUT99709.1"/>
    <property type="molecule type" value="Genomic_DNA"/>
</dbReference>